<dbReference type="PROSITE" id="PS00530">
    <property type="entry name" value="RNASE_T2_1"/>
    <property type="match status" value="1"/>
</dbReference>
<accession>A0A3B0S0A0</accession>
<dbReference type="PANTHER" id="PTHR11240:SF22">
    <property type="entry name" value="RIBONUCLEASE T2"/>
    <property type="match status" value="1"/>
</dbReference>
<dbReference type="Pfam" id="PF00445">
    <property type="entry name" value="Ribonuclease_T2"/>
    <property type="match status" value="1"/>
</dbReference>
<dbReference type="GO" id="GO:0003723">
    <property type="term" value="F:RNA binding"/>
    <property type="evidence" value="ECO:0007669"/>
    <property type="project" value="InterPro"/>
</dbReference>
<dbReference type="EMBL" id="UOEC01000056">
    <property type="protein sequence ID" value="VAV88965.1"/>
    <property type="molecule type" value="Genomic_DNA"/>
</dbReference>
<dbReference type="Gene3D" id="3.90.730.10">
    <property type="entry name" value="Ribonuclease T2-like"/>
    <property type="match status" value="1"/>
</dbReference>
<sequence length="220" mass="25262">MLRLILVTLFLSSILLPGASLQARTDNNRPVDYYTLALSWSPTYCASKKGRRDRAQCGSERRFAFVVHGLWPQYNRGWPQFCNTNQRWVGRGQIKRMLDIMPSKRLIIHQWKKHGTCTRLGQKAYFKLTRQLFDKILTPARYLSPQKPVLITPQKLMSDFIKTNRGLTAASLSVQCGNARDRARLSELRVCFSKSGEFTPCGDNERRSCKAQTLVLPPVR</sequence>
<dbReference type="SUPFAM" id="SSF55895">
    <property type="entry name" value="Ribonuclease Rh-like"/>
    <property type="match status" value="1"/>
</dbReference>
<dbReference type="InterPro" id="IPR039378">
    <property type="entry name" value="RNase_T2_prok"/>
</dbReference>
<evidence type="ECO:0000313" key="2">
    <source>
        <dbReference type="EMBL" id="VAV88965.1"/>
    </source>
</evidence>
<comment type="similarity">
    <text evidence="1">Belongs to the RNase T2 family.</text>
</comment>
<proteinExistence type="inferred from homology"/>
<dbReference type="AlphaFoldDB" id="A0A3B0S0A0"/>
<dbReference type="GO" id="GO:0033897">
    <property type="term" value="F:ribonuclease T2 activity"/>
    <property type="evidence" value="ECO:0007669"/>
    <property type="project" value="InterPro"/>
</dbReference>
<dbReference type="GO" id="GO:0006401">
    <property type="term" value="P:RNA catabolic process"/>
    <property type="evidence" value="ECO:0007669"/>
    <property type="project" value="TreeGrafter"/>
</dbReference>
<dbReference type="InterPro" id="IPR036430">
    <property type="entry name" value="RNase_T2-like_sf"/>
</dbReference>
<evidence type="ECO:0000256" key="1">
    <source>
        <dbReference type="ARBA" id="ARBA00007469"/>
    </source>
</evidence>
<organism evidence="2">
    <name type="scientific">hydrothermal vent metagenome</name>
    <dbReference type="NCBI Taxonomy" id="652676"/>
    <lineage>
        <taxon>unclassified sequences</taxon>
        <taxon>metagenomes</taxon>
        <taxon>ecological metagenomes</taxon>
    </lineage>
</organism>
<dbReference type="InterPro" id="IPR018188">
    <property type="entry name" value="RNase_T2_His_AS_1"/>
</dbReference>
<dbReference type="PANTHER" id="PTHR11240">
    <property type="entry name" value="RIBONUCLEASE T2"/>
    <property type="match status" value="1"/>
</dbReference>
<name>A0A3B0S0A0_9ZZZZ</name>
<protein>
    <submittedName>
        <fullName evidence="2">Uncharacterized protein</fullName>
    </submittedName>
</protein>
<dbReference type="InterPro" id="IPR001568">
    <property type="entry name" value="RNase_T2-like"/>
</dbReference>
<dbReference type="PROSITE" id="PS00531">
    <property type="entry name" value="RNASE_T2_2"/>
    <property type="match status" value="1"/>
</dbReference>
<reference evidence="2" key="1">
    <citation type="submission" date="2018-06" db="EMBL/GenBank/DDBJ databases">
        <authorList>
            <person name="Zhirakovskaya E."/>
        </authorList>
    </citation>
    <scope>NUCLEOTIDE SEQUENCE</scope>
</reference>
<dbReference type="InterPro" id="IPR033130">
    <property type="entry name" value="RNase_T2_His_AS_2"/>
</dbReference>
<gene>
    <name evidence="2" type="ORF">MNBD_ALPHA08-1977</name>
</gene>
<dbReference type="CDD" id="cd01062">
    <property type="entry name" value="RNase_T2_prok"/>
    <property type="match status" value="1"/>
</dbReference>